<evidence type="ECO:0000259" key="1">
    <source>
        <dbReference type="Pfam" id="PF01592"/>
    </source>
</evidence>
<feature type="domain" description="NIF system FeS cluster assembly NifU N-terminal" evidence="1">
    <location>
        <begin position="30"/>
        <end position="125"/>
    </location>
</feature>
<proteinExistence type="predicted"/>
<sequence>MNGADNEWSEQGLHYFAAGHGAGVPGAGTAMVGRGRAGAVSWGTEVEIDIGLADDGTVAELRWRCHGCPAVQAACSWIAEQAPGMQPRALLEYSAVCVADALALPPARLGVLLVVEDALRAAVASVAE</sequence>
<dbReference type="GO" id="GO:0005506">
    <property type="term" value="F:iron ion binding"/>
    <property type="evidence" value="ECO:0007669"/>
    <property type="project" value="InterPro"/>
</dbReference>
<gene>
    <name evidence="2" type="ORF">J2T57_003512</name>
</gene>
<dbReference type="SUPFAM" id="SSF82649">
    <property type="entry name" value="SufE/NifU"/>
    <property type="match status" value="1"/>
</dbReference>
<reference evidence="2" key="1">
    <citation type="submission" date="2022-03" db="EMBL/GenBank/DDBJ databases">
        <title>Genomic Encyclopedia of Type Strains, Phase III (KMG-III): the genomes of soil and plant-associated and newly described type strains.</title>
        <authorList>
            <person name="Whitman W."/>
        </authorList>
    </citation>
    <scope>NUCLEOTIDE SEQUENCE</scope>
    <source>
        <strain evidence="2">ANL 6-2</strain>
    </source>
</reference>
<protein>
    <submittedName>
        <fullName evidence="2">NifU-like protein involved in Fe-S cluster formation</fullName>
    </submittedName>
</protein>
<organism evidence="2 3">
    <name type="scientific">Natronocella acetinitrilica</name>
    <dbReference type="NCBI Taxonomy" id="414046"/>
    <lineage>
        <taxon>Bacteria</taxon>
        <taxon>Pseudomonadati</taxon>
        <taxon>Pseudomonadota</taxon>
        <taxon>Gammaproteobacteria</taxon>
        <taxon>Chromatiales</taxon>
        <taxon>Ectothiorhodospiraceae</taxon>
        <taxon>Natronocella</taxon>
    </lineage>
</organism>
<dbReference type="InterPro" id="IPR002871">
    <property type="entry name" value="NIF_FeS_clus_asmbl_NifU_N"/>
</dbReference>
<comment type="caution">
    <text evidence="2">The sequence shown here is derived from an EMBL/GenBank/DDBJ whole genome shotgun (WGS) entry which is preliminary data.</text>
</comment>
<dbReference type="GO" id="GO:0016226">
    <property type="term" value="P:iron-sulfur cluster assembly"/>
    <property type="evidence" value="ECO:0007669"/>
    <property type="project" value="InterPro"/>
</dbReference>
<evidence type="ECO:0000313" key="2">
    <source>
        <dbReference type="EMBL" id="MCP1676351.1"/>
    </source>
</evidence>
<dbReference type="Gene3D" id="3.90.1010.10">
    <property type="match status" value="1"/>
</dbReference>
<dbReference type="Pfam" id="PF01592">
    <property type="entry name" value="NifU_N"/>
    <property type="match status" value="1"/>
</dbReference>
<dbReference type="EMBL" id="JALJXV010000009">
    <property type="protein sequence ID" value="MCP1676351.1"/>
    <property type="molecule type" value="Genomic_DNA"/>
</dbReference>
<name>A0AAE3G5R9_9GAMM</name>
<dbReference type="Proteomes" id="UP001205843">
    <property type="component" value="Unassembled WGS sequence"/>
</dbReference>
<evidence type="ECO:0000313" key="3">
    <source>
        <dbReference type="Proteomes" id="UP001205843"/>
    </source>
</evidence>
<keyword evidence="3" id="KW-1185">Reference proteome</keyword>
<dbReference type="GO" id="GO:0051536">
    <property type="term" value="F:iron-sulfur cluster binding"/>
    <property type="evidence" value="ECO:0007669"/>
    <property type="project" value="InterPro"/>
</dbReference>
<accession>A0AAE3G5R9</accession>
<dbReference type="RefSeq" id="WP_253482224.1">
    <property type="nucleotide sequence ID" value="NZ_JALJXV010000009.1"/>
</dbReference>
<dbReference type="AlphaFoldDB" id="A0AAE3G5R9"/>